<reference evidence="2 3" key="1">
    <citation type="journal article" date="2012" name="J. Bacteriol.">
        <title>Complete genome sequence of the B12-producing Shimwellia blattae strain DSM 4481, isolated from a cockroach.</title>
        <authorList>
            <person name="Brzuszkiewicz E."/>
            <person name="Waschkowitz T."/>
            <person name="Wiezer A."/>
            <person name="Daniel R."/>
        </authorList>
    </citation>
    <scope>NUCLEOTIDE SEQUENCE [LARGE SCALE GENOMIC DNA]</scope>
    <source>
        <strain evidence="3">ATCC 29907 / DSM 4481 / JCM 1650 / NBRC 105725 / CDC 9005-74</strain>
    </source>
</reference>
<dbReference type="AlphaFoldDB" id="I2BBY4"/>
<feature type="signal peptide" evidence="1">
    <location>
        <begin position="1"/>
        <end position="18"/>
    </location>
</feature>
<evidence type="ECO:0000313" key="2">
    <source>
        <dbReference type="EMBL" id="AFJ48038.1"/>
    </source>
</evidence>
<name>I2BBY4_SHIBC</name>
<dbReference type="EMBL" id="CP001560">
    <property type="protein sequence ID" value="AFJ48038.1"/>
    <property type="molecule type" value="Genomic_DNA"/>
</dbReference>
<evidence type="ECO:0000313" key="3">
    <source>
        <dbReference type="Proteomes" id="UP000001955"/>
    </source>
</evidence>
<protein>
    <recommendedName>
        <fullName evidence="4">Lipoprotein</fullName>
    </recommendedName>
</protein>
<accession>K6VZ60</accession>
<accession>I2BBY4</accession>
<gene>
    <name evidence="2" type="ordered locus">EBL_c29680</name>
</gene>
<keyword evidence="3" id="KW-1185">Reference proteome</keyword>
<keyword evidence="1" id="KW-0732">Signal</keyword>
<feature type="chain" id="PRO_5003655213" description="Lipoprotein" evidence="1">
    <location>
        <begin position="19"/>
        <end position="206"/>
    </location>
</feature>
<dbReference type="KEGG" id="ebt:EBL_c29680"/>
<proteinExistence type="predicted"/>
<dbReference type="RefSeq" id="WP_002442981.1">
    <property type="nucleotide sequence ID" value="NC_017910.1"/>
</dbReference>
<dbReference type="STRING" id="630626.EBL_c29680"/>
<dbReference type="OrthoDB" id="6539618at2"/>
<dbReference type="HOGENOM" id="CLU_1331183_0_0_6"/>
<evidence type="ECO:0000256" key="1">
    <source>
        <dbReference type="SAM" id="SignalP"/>
    </source>
</evidence>
<sequence length="206" mass="22449">MKNRLLMVAVMVSCSATAEVLPLSEDSKFTPQGSVTTVSSGGVLQQVEQGTLNGVWYRFSFADGEGVFQGEEGQTADTTEGNWLLSCYQDNMTDKRSCSASKYDLTVTYYDNGASKVALGNNSFSGSRIYARIDGGEVMQGLGYGYFASNDSKTIINALLEGKTIRTRWQEWPYQSRVEGRVSGFGFAQVSRYMKWVLAGQPAPGG</sequence>
<dbReference type="Proteomes" id="UP000001955">
    <property type="component" value="Chromosome"/>
</dbReference>
<dbReference type="eggNOG" id="ENOG5033H0S">
    <property type="taxonomic scope" value="Bacteria"/>
</dbReference>
<evidence type="ECO:0008006" key="4">
    <source>
        <dbReference type="Google" id="ProtNLM"/>
    </source>
</evidence>
<organism evidence="2 3">
    <name type="scientific">Shimwellia blattae (strain ATCC 29907 / DSM 4481 / JCM 1650 / NBRC 105725 / CDC 9005-74)</name>
    <name type="common">Escherichia blattae</name>
    <dbReference type="NCBI Taxonomy" id="630626"/>
    <lineage>
        <taxon>Bacteria</taxon>
        <taxon>Pseudomonadati</taxon>
        <taxon>Pseudomonadota</taxon>
        <taxon>Gammaproteobacteria</taxon>
        <taxon>Enterobacterales</taxon>
        <taxon>Enterobacteriaceae</taxon>
        <taxon>Shimwellia</taxon>
    </lineage>
</organism>